<gene>
    <name evidence="4" type="ORF">IDSA_01750</name>
</gene>
<keyword evidence="5" id="KW-1185">Reference proteome</keyword>
<dbReference type="Pfam" id="PF17148">
    <property type="entry name" value="DUF5117"/>
    <property type="match status" value="1"/>
</dbReference>
<evidence type="ECO:0000313" key="4">
    <source>
        <dbReference type="EMBL" id="KFZ31466.1"/>
    </source>
</evidence>
<dbReference type="InterPro" id="IPR032534">
    <property type="entry name" value="EcxA_zinc-bd"/>
</dbReference>
<dbReference type="eggNOG" id="COG5549">
    <property type="taxonomic scope" value="Bacteria"/>
</dbReference>
<evidence type="ECO:0000259" key="2">
    <source>
        <dbReference type="Pfam" id="PF16313"/>
    </source>
</evidence>
<organism evidence="4 5">
    <name type="scientific">Pseudidiomarina salinarum</name>
    <dbReference type="NCBI Taxonomy" id="435908"/>
    <lineage>
        <taxon>Bacteria</taxon>
        <taxon>Pseudomonadati</taxon>
        <taxon>Pseudomonadota</taxon>
        <taxon>Gammaproteobacteria</taxon>
        <taxon>Alteromonadales</taxon>
        <taxon>Idiomarinaceae</taxon>
        <taxon>Pseudidiomarina</taxon>
    </lineage>
</organism>
<proteinExistence type="predicted"/>
<feature type="domain" description="DUF5117" evidence="3">
    <location>
        <begin position="85"/>
        <end position="276"/>
    </location>
</feature>
<evidence type="ECO:0000256" key="1">
    <source>
        <dbReference type="SAM" id="SignalP"/>
    </source>
</evidence>
<feature type="chain" id="PRO_5001900603" evidence="1">
    <location>
        <begin position="21"/>
        <end position="798"/>
    </location>
</feature>
<dbReference type="GO" id="GO:0008237">
    <property type="term" value="F:metallopeptidase activity"/>
    <property type="evidence" value="ECO:0007669"/>
    <property type="project" value="InterPro"/>
</dbReference>
<keyword evidence="1" id="KW-0732">Signal</keyword>
<evidence type="ECO:0000259" key="3">
    <source>
        <dbReference type="Pfam" id="PF17148"/>
    </source>
</evidence>
<feature type="signal peptide" evidence="1">
    <location>
        <begin position="1"/>
        <end position="20"/>
    </location>
</feature>
<protein>
    <submittedName>
        <fullName evidence="4">Peptidase</fullName>
    </submittedName>
</protein>
<dbReference type="STRING" id="435908.IDSA_01750"/>
<sequence>MRAFIAILLVATLSWTQSTAAATTSPAPLAEFTADMTTHQGFFTFYHAPAQGNYYLQIPRQSTPFIFQTSLPWGLGSNDIGLDRGQLGATRLASFHIEGNKVLLQQHNTYYRATSDNPAERASVSEAFAGSVIAGFAVVAADDQHVLVDYTPFLLSDTHGVIERLQQTEQGSYRLAADRSVIYPARSKAFPDNTELEAKITFSGEAKGQYVRSVAADPDHLTMHLHHSFIRLPDDGYQPRTFHPNSGFWAENHMDYAAPLGEPMLVQYIPRHRLQKQDPDAAVSKPVKPIIYYLDPGVPEPVRSALLDGGRWWDQAFQAIGYEDAFQVRELPADADPMDVRYNVIQWVHRSTRGWSYGASITDPRTGEIIKGHVTLGSLRVRQDMLIAQGLLAPFARQLDANTRQQLMQQVEDMALARIRQLSAHEIGHTLGIAHNFAASARDRASVMDYPHPLVSLATDHDGLTLAEAYTNELGLWDKQVIAYGYGEASPATIIERNKQLGLGFISDRDARAAGGAHPDAHLWDSGSDAVTELERVLAVRRTALQRFGLDNLPAGVPLSRLHQVLVPMYLLHRYQVEAAVKMLAGVHYDYYVTGEDTPDYRPVNAQQQRRALQQLSQTLSAEQLALPDTIKALLVPTAYGEPASRETFSGLTGLIPDPDSMAASAARFTLELMLHPERLERLQQQQQQDETIPDVRQLLSAVEQQAIAPAYQPAASSLEQRLAFEALTAIAGSYLNAQLSSTAKAPLHAFLQQQQQLWEGAAASDHRQFALAALTQLFSEQSWPVKPAPALPPGSPI</sequence>
<dbReference type="Gene3D" id="3.40.390.10">
    <property type="entry name" value="Collagenase (Catalytic Domain)"/>
    <property type="match status" value="1"/>
</dbReference>
<dbReference type="SUPFAM" id="SSF55486">
    <property type="entry name" value="Metalloproteases ('zincins'), catalytic domain"/>
    <property type="match status" value="1"/>
</dbReference>
<dbReference type="Pfam" id="PF16313">
    <property type="entry name" value="DUF4953"/>
    <property type="match status" value="1"/>
</dbReference>
<dbReference type="AlphaFoldDB" id="A0A094JFY0"/>
<dbReference type="CDD" id="cd04276">
    <property type="entry name" value="ZnMc_MMP_like_2"/>
    <property type="match status" value="1"/>
</dbReference>
<dbReference type="EMBL" id="JPER01000001">
    <property type="protein sequence ID" value="KFZ31466.1"/>
    <property type="molecule type" value="Genomic_DNA"/>
</dbReference>
<dbReference type="InterPro" id="IPR034032">
    <property type="entry name" value="Zn_MMP-like_bac"/>
</dbReference>
<feature type="domain" description="EcxA zinc-binding" evidence="2">
    <location>
        <begin position="409"/>
        <end position="710"/>
    </location>
</feature>
<evidence type="ECO:0000313" key="5">
    <source>
        <dbReference type="Proteomes" id="UP000054363"/>
    </source>
</evidence>
<comment type="caution">
    <text evidence="4">The sequence shown here is derived from an EMBL/GenBank/DDBJ whole genome shotgun (WGS) entry which is preliminary data.</text>
</comment>
<dbReference type="Proteomes" id="UP000054363">
    <property type="component" value="Unassembled WGS sequence"/>
</dbReference>
<dbReference type="RefSeq" id="WP_034773787.1">
    <property type="nucleotide sequence ID" value="NZ_JPER01000001.1"/>
</dbReference>
<dbReference type="InterPro" id="IPR024079">
    <property type="entry name" value="MetalloPept_cat_dom_sf"/>
</dbReference>
<name>A0A094JFY0_9GAMM</name>
<dbReference type="InterPro" id="IPR033413">
    <property type="entry name" value="DUF5117"/>
</dbReference>
<dbReference type="OrthoDB" id="9776599at2"/>
<dbReference type="PANTHER" id="PTHR38478:SF1">
    <property type="entry name" value="ZINC DEPENDENT METALLOPROTEASE DOMAIN LIPOPROTEIN"/>
    <property type="match status" value="1"/>
</dbReference>
<reference evidence="4 5" key="1">
    <citation type="submission" date="2014-06" db="EMBL/GenBank/DDBJ databases">
        <title>The draft genome sequence of Idiomarina salinarum ISL-52.</title>
        <authorList>
            <person name="Du J."/>
            <person name="Shao Z."/>
        </authorList>
    </citation>
    <scope>NUCLEOTIDE SEQUENCE [LARGE SCALE GENOMIC DNA]</scope>
    <source>
        <strain evidence="4 5">ISL-52</strain>
    </source>
</reference>
<accession>A0A094JFY0</accession>
<dbReference type="PANTHER" id="PTHR38478">
    <property type="entry name" value="PEPTIDASE M1A AND M12B"/>
    <property type="match status" value="1"/>
</dbReference>